<keyword evidence="2" id="KW-0805">Transcription regulation</keyword>
<evidence type="ECO:0000256" key="2">
    <source>
        <dbReference type="ARBA" id="ARBA00023015"/>
    </source>
</evidence>
<evidence type="ECO:0000256" key="4">
    <source>
        <dbReference type="ARBA" id="ARBA00023163"/>
    </source>
</evidence>
<protein>
    <submittedName>
        <fullName evidence="6">LysR family transcriptional regulator</fullName>
    </submittedName>
</protein>
<evidence type="ECO:0000256" key="1">
    <source>
        <dbReference type="ARBA" id="ARBA00009437"/>
    </source>
</evidence>
<dbReference type="SUPFAM" id="SSF46785">
    <property type="entry name" value="Winged helix' DNA-binding domain"/>
    <property type="match status" value="1"/>
</dbReference>
<accession>A0ABW9E3J7</accession>
<keyword evidence="3" id="KW-0238">DNA-binding</keyword>
<feature type="domain" description="HTH lysR-type" evidence="5">
    <location>
        <begin position="1"/>
        <end position="59"/>
    </location>
</feature>
<keyword evidence="7" id="KW-1185">Reference proteome</keyword>
<dbReference type="RefSeq" id="WP_408238228.1">
    <property type="nucleotide sequence ID" value="NZ_JAQQCF010000050.1"/>
</dbReference>
<dbReference type="InterPro" id="IPR000847">
    <property type="entry name" value="LysR_HTH_N"/>
</dbReference>
<evidence type="ECO:0000313" key="7">
    <source>
        <dbReference type="Proteomes" id="UP001629432"/>
    </source>
</evidence>
<dbReference type="PANTHER" id="PTHR30346:SF0">
    <property type="entry name" value="HCA OPERON TRANSCRIPTIONAL ACTIVATOR HCAR"/>
    <property type="match status" value="1"/>
</dbReference>
<dbReference type="InterPro" id="IPR036390">
    <property type="entry name" value="WH_DNA-bd_sf"/>
</dbReference>
<dbReference type="Gene3D" id="3.40.190.10">
    <property type="entry name" value="Periplasmic binding protein-like II"/>
    <property type="match status" value="2"/>
</dbReference>
<gene>
    <name evidence="6" type="ORF">PQQ63_34880</name>
</gene>
<dbReference type="PROSITE" id="PS50931">
    <property type="entry name" value="HTH_LYSR"/>
    <property type="match status" value="1"/>
</dbReference>
<dbReference type="SUPFAM" id="SSF53850">
    <property type="entry name" value="Periplasmic binding protein-like II"/>
    <property type="match status" value="1"/>
</dbReference>
<evidence type="ECO:0000313" key="6">
    <source>
        <dbReference type="EMBL" id="MFM0641873.1"/>
    </source>
</evidence>
<evidence type="ECO:0000256" key="3">
    <source>
        <dbReference type="ARBA" id="ARBA00023125"/>
    </source>
</evidence>
<proteinExistence type="inferred from homology"/>
<organism evidence="6 7">
    <name type="scientific">Paraburkholderia metrosideri</name>
    <dbReference type="NCBI Taxonomy" id="580937"/>
    <lineage>
        <taxon>Bacteria</taxon>
        <taxon>Pseudomonadati</taxon>
        <taxon>Pseudomonadota</taxon>
        <taxon>Betaproteobacteria</taxon>
        <taxon>Burkholderiales</taxon>
        <taxon>Burkholderiaceae</taxon>
        <taxon>Paraburkholderia</taxon>
    </lineage>
</organism>
<dbReference type="PANTHER" id="PTHR30346">
    <property type="entry name" value="TRANSCRIPTIONAL DUAL REGULATOR HCAR-RELATED"/>
    <property type="match status" value="1"/>
</dbReference>
<reference evidence="6 7" key="1">
    <citation type="journal article" date="2024" name="Chem. Sci.">
        <title>Discovery of megapolipeptins by genome mining of a Burkholderiales bacteria collection.</title>
        <authorList>
            <person name="Paulo B.S."/>
            <person name="Recchia M.J.J."/>
            <person name="Lee S."/>
            <person name="Fergusson C.H."/>
            <person name="Romanowski S.B."/>
            <person name="Hernandez A."/>
            <person name="Krull N."/>
            <person name="Liu D.Y."/>
            <person name="Cavanagh H."/>
            <person name="Bos A."/>
            <person name="Gray C.A."/>
            <person name="Murphy B.T."/>
            <person name="Linington R.G."/>
            <person name="Eustaquio A.S."/>
        </authorList>
    </citation>
    <scope>NUCLEOTIDE SEQUENCE [LARGE SCALE GENOMIC DNA]</scope>
    <source>
        <strain evidence="6 7">RL17-338-BIC-A</strain>
    </source>
</reference>
<dbReference type="Gene3D" id="1.10.10.10">
    <property type="entry name" value="Winged helix-like DNA-binding domain superfamily/Winged helix DNA-binding domain"/>
    <property type="match status" value="1"/>
</dbReference>
<comment type="similarity">
    <text evidence="1">Belongs to the LysR transcriptional regulatory family.</text>
</comment>
<dbReference type="InterPro" id="IPR005119">
    <property type="entry name" value="LysR_subst-bd"/>
</dbReference>
<dbReference type="Pfam" id="PF03466">
    <property type="entry name" value="LysR_substrate"/>
    <property type="match status" value="1"/>
</dbReference>
<dbReference type="Pfam" id="PF00126">
    <property type="entry name" value="HTH_1"/>
    <property type="match status" value="1"/>
</dbReference>
<comment type="caution">
    <text evidence="6">The sequence shown here is derived from an EMBL/GenBank/DDBJ whole genome shotgun (WGS) entry which is preliminary data.</text>
</comment>
<keyword evidence="4" id="KW-0804">Transcription</keyword>
<sequence>MTDLRQLRQFVVVAEELHFRRAAARLHMTQPPLTQAMRGLEYSLEIPLFDRTKKKVALTPAGEALLEYARRLLRASDELPGLVKAAANGQTGRLRLAFVSTVAYGRVPGWMSHFRQLNPDVSLELHEATLDVQLASLEADEVDAGFILHALGAVPVGFSALQVLVEPFLVALPANHIAATKSVLRFADIAADPIVIFPRTVVPSLFDALLSYYHLSGVTPRIAQEAIEMQTIVSLVAAGMGIAWVPQVFARFPRPGVVYHLVEDMNVPIETSLIWLKQNMPIFDRFVIHIKESPNFMPPIFDPVV</sequence>
<dbReference type="InterPro" id="IPR036388">
    <property type="entry name" value="WH-like_DNA-bd_sf"/>
</dbReference>
<dbReference type="PRINTS" id="PR00039">
    <property type="entry name" value="HTHLYSR"/>
</dbReference>
<dbReference type="EMBL" id="JAQQCF010000050">
    <property type="protein sequence ID" value="MFM0641873.1"/>
    <property type="molecule type" value="Genomic_DNA"/>
</dbReference>
<evidence type="ECO:0000259" key="5">
    <source>
        <dbReference type="PROSITE" id="PS50931"/>
    </source>
</evidence>
<dbReference type="Proteomes" id="UP001629432">
    <property type="component" value="Unassembled WGS sequence"/>
</dbReference>
<name>A0ABW9E3J7_9BURK</name>